<proteinExistence type="predicted"/>
<keyword evidence="1" id="KW-0812">Transmembrane</keyword>
<name>A0A8H3HA84_9AGAM</name>
<gene>
    <name evidence="2" type="ORF">RDB_LOCUS101797</name>
</gene>
<evidence type="ECO:0000313" key="2">
    <source>
        <dbReference type="EMBL" id="CAE6491535.1"/>
    </source>
</evidence>
<feature type="transmembrane region" description="Helical" evidence="1">
    <location>
        <begin position="20"/>
        <end position="40"/>
    </location>
</feature>
<organism evidence="2 3">
    <name type="scientific">Rhizoctonia solani</name>
    <dbReference type="NCBI Taxonomy" id="456999"/>
    <lineage>
        <taxon>Eukaryota</taxon>
        <taxon>Fungi</taxon>
        <taxon>Dikarya</taxon>
        <taxon>Basidiomycota</taxon>
        <taxon>Agaricomycotina</taxon>
        <taxon>Agaricomycetes</taxon>
        <taxon>Cantharellales</taxon>
        <taxon>Ceratobasidiaceae</taxon>
        <taxon>Rhizoctonia</taxon>
    </lineage>
</organism>
<reference evidence="2" key="1">
    <citation type="submission" date="2021-01" db="EMBL/GenBank/DDBJ databases">
        <authorList>
            <person name="Kaushik A."/>
        </authorList>
    </citation>
    <scope>NUCLEOTIDE SEQUENCE</scope>
    <source>
        <strain evidence="2">AG6-10EEA</strain>
    </source>
</reference>
<feature type="transmembrane region" description="Helical" evidence="1">
    <location>
        <begin position="46"/>
        <end position="66"/>
    </location>
</feature>
<dbReference type="EMBL" id="CAJMXA010003125">
    <property type="protein sequence ID" value="CAE6491535.1"/>
    <property type="molecule type" value="Genomic_DNA"/>
</dbReference>
<evidence type="ECO:0000313" key="3">
    <source>
        <dbReference type="Proteomes" id="UP000663853"/>
    </source>
</evidence>
<dbReference type="AlphaFoldDB" id="A0A8H3HA84"/>
<comment type="caution">
    <text evidence="2">The sequence shown here is derived from an EMBL/GenBank/DDBJ whole genome shotgun (WGS) entry which is preliminary data.</text>
</comment>
<keyword evidence="1" id="KW-0472">Membrane</keyword>
<dbReference type="Proteomes" id="UP000663853">
    <property type="component" value="Unassembled WGS sequence"/>
</dbReference>
<keyword evidence="1" id="KW-1133">Transmembrane helix</keyword>
<accession>A0A8H3HA84</accession>
<feature type="transmembrane region" description="Helical" evidence="1">
    <location>
        <begin position="126"/>
        <end position="147"/>
    </location>
</feature>
<protein>
    <submittedName>
        <fullName evidence="2">Uncharacterized protein</fullName>
    </submittedName>
</protein>
<sequence length="180" mass="19535">MFGSTQHAVFPNSPAGLRLVLLLIPSPVISFISFIVSKPLGSTSMYLIPAAFFLTTIHHTVIRVLLARKPRATTNINSPSEERFKPLHHIANIYAEGLLAALWLAGGIASIFVNVSKWKKSSPQDLASAGLAILEAGLVVAMAVYSWKLRKEARVCRMVPAVIVLNSESASLIEESKMTI</sequence>
<evidence type="ECO:0000256" key="1">
    <source>
        <dbReference type="SAM" id="Phobius"/>
    </source>
</evidence>
<feature type="transmembrane region" description="Helical" evidence="1">
    <location>
        <begin position="93"/>
        <end position="114"/>
    </location>
</feature>